<dbReference type="Gene3D" id="4.10.1110.10">
    <property type="entry name" value="AN1-like Zinc finger"/>
    <property type="match status" value="1"/>
</dbReference>
<evidence type="ECO:0000256" key="1">
    <source>
        <dbReference type="ARBA" id="ARBA00022723"/>
    </source>
</evidence>
<keyword evidence="1" id="KW-0479">Metal-binding</keyword>
<sequence length="63" mass="7444">MSRCPICNKKIKLTDIQCKCGIIFCSLHRYPDMHDCSFNFKVNERNFIEKNNPKIIPNKITKI</sequence>
<gene>
    <name evidence="5" type="ORF">ceV_427</name>
</gene>
<dbReference type="Pfam" id="PF01428">
    <property type="entry name" value="zf-AN1"/>
    <property type="match status" value="1"/>
</dbReference>
<organism evidence="5 6">
    <name type="scientific">Chrysochromulina ericina virus CeV-01B</name>
    <dbReference type="NCBI Taxonomy" id="3070830"/>
    <lineage>
        <taxon>Viruses</taxon>
        <taxon>Varidnaviria</taxon>
        <taxon>Bamfordvirae</taxon>
        <taxon>Nucleocytoviricota</taxon>
        <taxon>Megaviricetes</taxon>
        <taxon>Imitervirales</taxon>
        <taxon>Mesomimiviridae</taxon>
        <taxon>Tethysvirus</taxon>
        <taxon>Tethysvirus raunefjordenense</taxon>
    </lineage>
</organism>
<reference evidence="5 6" key="1">
    <citation type="journal article" date="2015" name="Genome Announc.">
        <title>The 474-Kilobase-Pair Complete Genome Sequence of CeV-01B, a Virus Infecting Haptolina (Chrysochromulina) ericina (Prymnesiophyceae).</title>
        <authorList>
            <person name="Gallot-Lavallee L."/>
            <person name="Pagarete A."/>
            <person name="Legendre M."/>
            <person name="Santini S."/>
            <person name="Sandaa R.A."/>
            <person name="Himmelbauer H."/>
            <person name="Ogata H."/>
            <person name="Bratbak G."/>
            <person name="Claverie J.M."/>
        </authorList>
    </citation>
    <scope>NUCLEOTIDE SEQUENCE [LARGE SCALE GENOMIC DNA]</scope>
    <source>
        <strain evidence="5">CeV-01B</strain>
    </source>
</reference>
<dbReference type="PANTHER" id="PTHR10634">
    <property type="entry name" value="AN1-TYPE ZINC FINGER PROTEIN"/>
    <property type="match status" value="1"/>
</dbReference>
<dbReference type="InterPro" id="IPR050652">
    <property type="entry name" value="AN1_A20_ZnFinger"/>
</dbReference>
<evidence type="ECO:0000313" key="6">
    <source>
        <dbReference type="Proteomes" id="UP000203826"/>
    </source>
</evidence>
<dbReference type="KEGG" id="vg:26049294"/>
<keyword evidence="3" id="KW-0862">Zinc</keyword>
<keyword evidence="6" id="KW-1185">Reference proteome</keyword>
<dbReference type="OrthoDB" id="29311at10239"/>
<dbReference type="PROSITE" id="PS51039">
    <property type="entry name" value="ZF_AN1"/>
    <property type="match status" value="1"/>
</dbReference>
<accession>A0A0N9R1L4</accession>
<dbReference type="InterPro" id="IPR035896">
    <property type="entry name" value="AN1-like_Znf"/>
</dbReference>
<dbReference type="SUPFAM" id="SSF118310">
    <property type="entry name" value="AN1-like Zinc finger"/>
    <property type="match status" value="1"/>
</dbReference>
<evidence type="ECO:0000256" key="2">
    <source>
        <dbReference type="ARBA" id="ARBA00022771"/>
    </source>
</evidence>
<evidence type="ECO:0000256" key="3">
    <source>
        <dbReference type="ARBA" id="ARBA00022833"/>
    </source>
</evidence>
<protein>
    <submittedName>
        <fullName evidence="5">AN1-like Zinc finger containing protein</fullName>
    </submittedName>
</protein>
<dbReference type="GO" id="GO:0008270">
    <property type="term" value="F:zinc ion binding"/>
    <property type="evidence" value="ECO:0007669"/>
    <property type="project" value="UniProtKB-KW"/>
</dbReference>
<evidence type="ECO:0000313" key="5">
    <source>
        <dbReference type="EMBL" id="ALH23333.1"/>
    </source>
</evidence>
<dbReference type="EMBL" id="KT820662">
    <property type="protein sequence ID" value="ALH23333.1"/>
    <property type="molecule type" value="Genomic_DNA"/>
</dbReference>
<proteinExistence type="predicted"/>
<dbReference type="SMART" id="SM00154">
    <property type="entry name" value="ZnF_AN1"/>
    <property type="match status" value="1"/>
</dbReference>
<name>A0A0N9R1L4_9VIRU</name>
<feature type="domain" description="AN1-type" evidence="4">
    <location>
        <begin position="1"/>
        <end position="44"/>
    </location>
</feature>
<keyword evidence="2" id="KW-0863">Zinc-finger</keyword>
<evidence type="ECO:0000259" key="4">
    <source>
        <dbReference type="PROSITE" id="PS51039"/>
    </source>
</evidence>
<dbReference type="InterPro" id="IPR000058">
    <property type="entry name" value="Znf_AN1"/>
</dbReference>
<dbReference type="Proteomes" id="UP000203826">
    <property type="component" value="Segment"/>
</dbReference>